<dbReference type="GO" id="GO:0019867">
    <property type="term" value="C:outer membrane"/>
    <property type="evidence" value="ECO:0007669"/>
    <property type="project" value="InterPro"/>
</dbReference>
<dbReference type="CDD" id="cd14485">
    <property type="entry name" value="mltA_like_LT_A"/>
    <property type="match status" value="1"/>
</dbReference>
<reference evidence="8" key="1">
    <citation type="journal article" date="2007" name="J. Bacteriol.">
        <title>Comparative genome analysis of four magnetotactic bacteria reveals a complex set of group-specific genes implicated in magnetosome biomineralization and function.</title>
        <authorList>
            <person name="Richter M."/>
            <person name="Kube M."/>
            <person name="Bazylinski D.A."/>
            <person name="Lombardot T."/>
            <person name="Gloeckner F.O."/>
            <person name="Reinhardt R."/>
            <person name="Schueler D."/>
        </authorList>
    </citation>
    <scope>NUCLEOTIDE SEQUENCE</scope>
    <source>
        <strain evidence="8">MSR-1</strain>
    </source>
</reference>
<dbReference type="Gene3D" id="2.40.240.50">
    <property type="entry name" value="Barwin-like endoglucanases"/>
    <property type="match status" value="1"/>
</dbReference>
<dbReference type="GO" id="GO:0071555">
    <property type="term" value="P:cell wall organization"/>
    <property type="evidence" value="ECO:0007669"/>
    <property type="project" value="UniProtKB-KW"/>
</dbReference>
<comment type="catalytic activity">
    <reaction evidence="1">
        <text>Exolytic cleavage of the (1-&gt;4)-beta-glycosidic linkage between N-acetylmuramic acid (MurNAc) and N-acetylglucosamine (GlcNAc) residues in peptidoglycan, from either the reducing or the non-reducing ends of the peptidoglycan chains, with concomitant formation of a 1,6-anhydrobond in the MurNAc residue.</text>
        <dbReference type="EC" id="4.2.2.n1"/>
    </reaction>
</comment>
<keyword evidence="3" id="KW-0456">Lyase</keyword>
<proteinExistence type="predicted"/>
<evidence type="ECO:0000256" key="6">
    <source>
        <dbReference type="SAM" id="MobiDB-lite"/>
    </source>
</evidence>
<accession>A4TWC5</accession>
<dbReference type="GO" id="GO:0009254">
    <property type="term" value="P:peptidoglycan turnover"/>
    <property type="evidence" value="ECO:0007669"/>
    <property type="project" value="InterPro"/>
</dbReference>
<protein>
    <recommendedName>
        <fullName evidence="2">peptidoglycan lytic exotransglycosylase</fullName>
        <ecNumber evidence="2">4.2.2.n1</ecNumber>
    </recommendedName>
    <alternativeName>
        <fullName evidence="5">Murein hydrolase A</fullName>
    </alternativeName>
</protein>
<keyword evidence="4" id="KW-0961">Cell wall biogenesis/degradation</keyword>
<evidence type="ECO:0000256" key="3">
    <source>
        <dbReference type="ARBA" id="ARBA00023239"/>
    </source>
</evidence>
<evidence type="ECO:0000256" key="1">
    <source>
        <dbReference type="ARBA" id="ARBA00001420"/>
    </source>
</evidence>
<evidence type="ECO:0000313" key="8">
    <source>
        <dbReference type="EMBL" id="CAM74932.1"/>
    </source>
</evidence>
<evidence type="ECO:0000256" key="5">
    <source>
        <dbReference type="ARBA" id="ARBA00030918"/>
    </source>
</evidence>
<dbReference type="Gene3D" id="2.40.40.10">
    <property type="entry name" value="RlpA-like domain"/>
    <property type="match status" value="1"/>
</dbReference>
<dbReference type="PANTHER" id="PTHR30124">
    <property type="entry name" value="MEMBRANE-BOUND LYTIC MUREIN TRANSGLYCOSYLASE A"/>
    <property type="match status" value="1"/>
</dbReference>
<feature type="region of interest" description="Disordered" evidence="6">
    <location>
        <begin position="103"/>
        <end position="122"/>
    </location>
</feature>
<dbReference type="GO" id="GO:0004553">
    <property type="term" value="F:hydrolase activity, hydrolyzing O-glycosyl compounds"/>
    <property type="evidence" value="ECO:0007669"/>
    <property type="project" value="InterPro"/>
</dbReference>
<dbReference type="GO" id="GO:0008933">
    <property type="term" value="F:peptidoglycan lytic transglycosylase activity"/>
    <property type="evidence" value="ECO:0007669"/>
    <property type="project" value="TreeGrafter"/>
</dbReference>
<gene>
    <name evidence="8" type="ORF">MGR_2729</name>
</gene>
<dbReference type="InterPro" id="IPR010611">
    <property type="entry name" value="3D_dom"/>
</dbReference>
<dbReference type="EC" id="4.2.2.n1" evidence="2"/>
<evidence type="ECO:0000259" key="7">
    <source>
        <dbReference type="SMART" id="SM00925"/>
    </source>
</evidence>
<dbReference type="Pfam" id="PF03562">
    <property type="entry name" value="MltA"/>
    <property type="match status" value="1"/>
</dbReference>
<dbReference type="EMBL" id="CU459003">
    <property type="protein sequence ID" value="CAM74932.1"/>
    <property type="molecule type" value="Genomic_DNA"/>
</dbReference>
<dbReference type="GO" id="GO:0009253">
    <property type="term" value="P:peptidoglycan catabolic process"/>
    <property type="evidence" value="ECO:0007669"/>
    <property type="project" value="TreeGrafter"/>
</dbReference>
<dbReference type="PIRSF" id="PIRSF019422">
    <property type="entry name" value="MltA"/>
    <property type="match status" value="1"/>
</dbReference>
<dbReference type="InterPro" id="IPR026044">
    <property type="entry name" value="MltA"/>
</dbReference>
<dbReference type="Pfam" id="PF06725">
    <property type="entry name" value="3D"/>
    <property type="match status" value="1"/>
</dbReference>
<evidence type="ECO:0000256" key="4">
    <source>
        <dbReference type="ARBA" id="ARBA00023316"/>
    </source>
</evidence>
<feature type="domain" description="Lytic transglycosylase MltA" evidence="7">
    <location>
        <begin position="81"/>
        <end position="230"/>
    </location>
</feature>
<sequence length="338" mass="36531">MLPALNRTCDRVLKQPNDKSIGQNGMGGTVADWYSPCSAARRVGANDHEAARVMFEEWFVPFLAVNNGSADGLFTGYFEPELAGSRTKKGRFTVPILGKPRDLVTRKGADGSTESGRMVDGRFTPYPSRAEIEAGAIAAQATPLAWVEDPVDAHILHIQGSGRIRLEDGSVLRLGVAATNGHKFVGISKILRERGLIEDTSMPGVRAWLKANPARAKALMAENPRYVFYTPISGDGPVGSEGVALTAGRSMAVDPRYVALGLPLFLDTVEPSGQPLRRLVMAQDTGAAIKGPIRGDFFWGTGEEAFDKAGRMKSPGRYWILLPQRRSPRIAMAEGQNP</sequence>
<dbReference type="SMART" id="SM00925">
    <property type="entry name" value="MltA"/>
    <property type="match status" value="1"/>
</dbReference>
<dbReference type="InterPro" id="IPR036908">
    <property type="entry name" value="RlpA-like_sf"/>
</dbReference>
<evidence type="ECO:0000256" key="2">
    <source>
        <dbReference type="ARBA" id="ARBA00012587"/>
    </source>
</evidence>
<dbReference type="SUPFAM" id="SSF50685">
    <property type="entry name" value="Barwin-like endoglucanases"/>
    <property type="match status" value="1"/>
</dbReference>
<dbReference type="AlphaFoldDB" id="A4TWC5"/>
<dbReference type="PANTHER" id="PTHR30124:SF0">
    <property type="entry name" value="MEMBRANE-BOUND LYTIC MUREIN TRANSGLYCOSYLASE A"/>
    <property type="match status" value="1"/>
</dbReference>
<dbReference type="CDD" id="cd14668">
    <property type="entry name" value="mlta_B"/>
    <property type="match status" value="1"/>
</dbReference>
<name>A4TWC5_9PROT</name>
<organism evidence="8">
    <name type="scientific">Magnetospirillum gryphiswaldense</name>
    <dbReference type="NCBI Taxonomy" id="55518"/>
    <lineage>
        <taxon>Bacteria</taxon>
        <taxon>Pseudomonadati</taxon>
        <taxon>Pseudomonadota</taxon>
        <taxon>Alphaproteobacteria</taxon>
        <taxon>Rhodospirillales</taxon>
        <taxon>Rhodospirillaceae</taxon>
        <taxon>Magnetospirillum</taxon>
    </lineage>
</organism>
<dbReference type="InterPro" id="IPR005300">
    <property type="entry name" value="MltA_B"/>
</dbReference>